<dbReference type="EMBL" id="JAINDJ010000008">
    <property type="protein sequence ID" value="KAG9440608.1"/>
    <property type="molecule type" value="Genomic_DNA"/>
</dbReference>
<dbReference type="GO" id="GO:0019748">
    <property type="term" value="P:secondary metabolic process"/>
    <property type="evidence" value="ECO:0007669"/>
    <property type="project" value="UniProtKB-ARBA"/>
</dbReference>
<dbReference type="Proteomes" id="UP000825729">
    <property type="component" value="Unassembled WGS sequence"/>
</dbReference>
<evidence type="ECO:0000256" key="5">
    <source>
        <dbReference type="SAM" id="SignalP"/>
    </source>
</evidence>
<dbReference type="SUPFAM" id="SSF53474">
    <property type="entry name" value="alpha/beta-Hydrolases"/>
    <property type="match status" value="1"/>
</dbReference>
<evidence type="ECO:0000256" key="2">
    <source>
        <dbReference type="ARBA" id="ARBA00022525"/>
    </source>
</evidence>
<dbReference type="PRINTS" id="PR00724">
    <property type="entry name" value="CRBOXYPTASEC"/>
</dbReference>
<feature type="signal peptide" evidence="5">
    <location>
        <begin position="1"/>
        <end position="35"/>
    </location>
</feature>
<dbReference type="InterPro" id="IPR029058">
    <property type="entry name" value="AB_hydrolase_fold"/>
</dbReference>
<dbReference type="Pfam" id="PF00450">
    <property type="entry name" value="Peptidase_S10"/>
    <property type="match status" value="1"/>
</dbReference>
<dbReference type="GO" id="GO:0006508">
    <property type="term" value="P:proteolysis"/>
    <property type="evidence" value="ECO:0007669"/>
    <property type="project" value="InterPro"/>
</dbReference>
<dbReference type="FunFam" id="3.40.50.1820:FF:000148">
    <property type="entry name" value="Serine carboxypeptidase-like 11"/>
    <property type="match status" value="1"/>
</dbReference>
<accession>A0AAV7DWC6</accession>
<feature type="chain" id="PRO_5043608298" evidence="5">
    <location>
        <begin position="36"/>
        <end position="474"/>
    </location>
</feature>
<reference evidence="6 7" key="1">
    <citation type="submission" date="2021-07" db="EMBL/GenBank/DDBJ databases">
        <title>The Aristolochia fimbriata genome: insights into angiosperm evolution, floral development and chemical biosynthesis.</title>
        <authorList>
            <person name="Jiao Y."/>
        </authorList>
    </citation>
    <scope>NUCLEOTIDE SEQUENCE [LARGE SCALE GENOMIC DNA]</scope>
    <source>
        <strain evidence="6">IBCAS-2021</strain>
        <tissue evidence="6">Leaf</tissue>
    </source>
</reference>
<dbReference type="Gene3D" id="3.40.50.1820">
    <property type="entry name" value="alpha/beta hydrolase"/>
    <property type="match status" value="1"/>
</dbReference>
<evidence type="ECO:0000256" key="1">
    <source>
        <dbReference type="ARBA" id="ARBA00009431"/>
    </source>
</evidence>
<protein>
    <submittedName>
        <fullName evidence="6">Uncharacterized protein</fullName>
    </submittedName>
</protein>
<keyword evidence="2" id="KW-0964">Secreted</keyword>
<dbReference type="GO" id="GO:0016752">
    <property type="term" value="F:sinapoyltransferase activity"/>
    <property type="evidence" value="ECO:0007669"/>
    <property type="project" value="UniProtKB-ARBA"/>
</dbReference>
<dbReference type="InterPro" id="IPR001563">
    <property type="entry name" value="Peptidase_S10"/>
</dbReference>
<comment type="similarity">
    <text evidence="1">Belongs to the peptidase S10 family.</text>
</comment>
<dbReference type="GO" id="GO:0004185">
    <property type="term" value="F:serine-type carboxypeptidase activity"/>
    <property type="evidence" value="ECO:0007669"/>
    <property type="project" value="InterPro"/>
</dbReference>
<dbReference type="PANTHER" id="PTHR11802:SF29">
    <property type="entry name" value="SERINE CARBOXYPEPTIDASE-LIKE 19"/>
    <property type="match status" value="1"/>
</dbReference>
<keyword evidence="3 5" id="KW-0732">Signal</keyword>
<dbReference type="AlphaFoldDB" id="A0AAV7DWC6"/>
<evidence type="ECO:0000256" key="4">
    <source>
        <dbReference type="ARBA" id="ARBA00023180"/>
    </source>
</evidence>
<dbReference type="FunFam" id="3.40.50.12670:FF:000001">
    <property type="entry name" value="Carboxypeptidase"/>
    <property type="match status" value="1"/>
</dbReference>
<name>A0AAV7DWC6_ARIFI</name>
<organism evidence="6 7">
    <name type="scientific">Aristolochia fimbriata</name>
    <name type="common">White veined hardy Dutchman's pipe vine</name>
    <dbReference type="NCBI Taxonomy" id="158543"/>
    <lineage>
        <taxon>Eukaryota</taxon>
        <taxon>Viridiplantae</taxon>
        <taxon>Streptophyta</taxon>
        <taxon>Embryophyta</taxon>
        <taxon>Tracheophyta</taxon>
        <taxon>Spermatophyta</taxon>
        <taxon>Magnoliopsida</taxon>
        <taxon>Magnoliidae</taxon>
        <taxon>Piperales</taxon>
        <taxon>Aristolochiaceae</taxon>
        <taxon>Aristolochia</taxon>
    </lineage>
</organism>
<keyword evidence="4" id="KW-0325">Glycoprotein</keyword>
<evidence type="ECO:0000256" key="3">
    <source>
        <dbReference type="ARBA" id="ARBA00022729"/>
    </source>
</evidence>
<comment type="caution">
    <text evidence="6">The sequence shown here is derived from an EMBL/GenBank/DDBJ whole genome shotgun (WGS) entry which is preliminary data.</text>
</comment>
<sequence>MSCGKMGVSERPFFKFPSLALFLVASLLSWGVNDAKEFSPHIVKHLPGFEGTIPFNLETGYVSVGDSEEFELFYYFAESESSNPKEDPLLVWLTGGPGCSALSGLLFEIGPLKVKKLPYDGSVPSLTLNPHSWSKVVNIIFLDQPVGTGFSYASVDNYSMTDTKAAKLVHQFITKWLNDHPMFLSSPLYVAGDSYSGYVVPIIVQEVSDGIAAGQQPRLNLKGYILGNPTTDSKYDSGSLVPFVHGVGLISDELYEAAQRSCGGDYTNIKNLKCAEAVQAVNMNLIGINTVHILEPFCAFASRKPGEMLQNRRVLYENLIEQPIPDFTCRSYDYMLAHRWANNDTVQQALGIHKGTIREWQRCNYFIPYKNDVASALDYHRNLSTKGYRALVYSGDHDLTCPHLGTQAWIRSLNFSIVSDWRSWWAGGQVAGYTRTYANNMTFATVKGGGHTAPEYRPKECFEMIQRWAFGLPL</sequence>
<keyword evidence="7" id="KW-1185">Reference proteome</keyword>
<proteinExistence type="inferred from homology"/>
<dbReference type="PANTHER" id="PTHR11802">
    <property type="entry name" value="SERINE PROTEASE FAMILY S10 SERINE CARBOXYPEPTIDASE"/>
    <property type="match status" value="1"/>
</dbReference>
<gene>
    <name evidence="6" type="ORF">H6P81_020773</name>
</gene>
<evidence type="ECO:0000313" key="7">
    <source>
        <dbReference type="Proteomes" id="UP000825729"/>
    </source>
</evidence>
<evidence type="ECO:0000313" key="6">
    <source>
        <dbReference type="EMBL" id="KAG9440608.1"/>
    </source>
</evidence>